<dbReference type="eggNOG" id="COG1716">
    <property type="taxonomic scope" value="Bacteria"/>
</dbReference>
<dbReference type="STRING" id="999627.SAMN05216236_12026"/>
<reference evidence="2 3" key="1">
    <citation type="submission" date="2016-10" db="EMBL/GenBank/DDBJ databases">
        <authorList>
            <person name="de Groot N.N."/>
        </authorList>
    </citation>
    <scope>NUCLEOTIDE SEQUENCE [LARGE SCALE GENOMIC DNA]</scope>
    <source>
        <strain evidence="2 3">CGMCC 1.10959</strain>
    </source>
</reference>
<dbReference type="GO" id="GO:0004252">
    <property type="term" value="F:serine-type endopeptidase activity"/>
    <property type="evidence" value="ECO:0007669"/>
    <property type="project" value="InterPro"/>
</dbReference>
<dbReference type="SUPFAM" id="SSF50494">
    <property type="entry name" value="Trypsin-like serine proteases"/>
    <property type="match status" value="1"/>
</dbReference>
<dbReference type="AlphaFoldDB" id="A0A1I7CV89"/>
<dbReference type="eggNOG" id="COG0265">
    <property type="taxonomic scope" value="Bacteria"/>
</dbReference>
<dbReference type="InterPro" id="IPR009003">
    <property type="entry name" value="Peptidase_S1_PA"/>
</dbReference>
<evidence type="ECO:0000313" key="3">
    <source>
        <dbReference type="Proteomes" id="UP000182466"/>
    </source>
</evidence>
<keyword evidence="3" id="KW-1185">Reference proteome</keyword>
<keyword evidence="1" id="KW-1133">Transmembrane helix</keyword>
<evidence type="ECO:0000313" key="2">
    <source>
        <dbReference type="EMBL" id="SFU03324.1"/>
    </source>
</evidence>
<keyword evidence="1" id="KW-0472">Membrane</keyword>
<dbReference type="PANTHER" id="PTHR43019:SF23">
    <property type="entry name" value="PROTEASE DO-LIKE 5, CHLOROPLASTIC"/>
    <property type="match status" value="1"/>
</dbReference>
<organism evidence="2 3">
    <name type="scientific">Sedimentitalea nanhaiensis</name>
    <dbReference type="NCBI Taxonomy" id="999627"/>
    <lineage>
        <taxon>Bacteria</taxon>
        <taxon>Pseudomonadati</taxon>
        <taxon>Pseudomonadota</taxon>
        <taxon>Alphaproteobacteria</taxon>
        <taxon>Rhodobacterales</taxon>
        <taxon>Paracoccaceae</taxon>
        <taxon>Sedimentitalea</taxon>
    </lineage>
</organism>
<dbReference type="Gene3D" id="2.40.10.10">
    <property type="entry name" value="Trypsin-like serine proteases"/>
    <property type="match status" value="2"/>
</dbReference>
<dbReference type="InterPro" id="IPR001940">
    <property type="entry name" value="Peptidase_S1C"/>
</dbReference>
<name>A0A1I7CV89_9RHOB</name>
<dbReference type="PRINTS" id="PR00834">
    <property type="entry name" value="PROTEASES2C"/>
</dbReference>
<gene>
    <name evidence="2" type="ORF">SAMN05216236_12026</name>
</gene>
<accession>A0A1I7CV89</accession>
<evidence type="ECO:0000256" key="1">
    <source>
        <dbReference type="SAM" id="Phobius"/>
    </source>
</evidence>
<dbReference type="OrthoDB" id="265200at2"/>
<dbReference type="RefSeq" id="WP_027262100.1">
    <property type="nucleotide sequence ID" value="NZ_FPAW01000020.1"/>
</dbReference>
<dbReference type="Pfam" id="PF13365">
    <property type="entry name" value="Trypsin_2"/>
    <property type="match status" value="1"/>
</dbReference>
<protein>
    <submittedName>
        <fullName evidence="2">Trypsin-like peptidase domain-containing protein</fullName>
    </submittedName>
</protein>
<dbReference type="InterPro" id="IPR043504">
    <property type="entry name" value="Peptidase_S1_PA_chymotrypsin"/>
</dbReference>
<dbReference type="Proteomes" id="UP000182466">
    <property type="component" value="Unassembled WGS sequence"/>
</dbReference>
<sequence>MDADTPHWNAAALEHLTGPARGNVSWLTADTVDVRLLPDRRLSFSATVSDAVDDGVIARFHRTGGTYDIIATGQHPIWLNGRAVATEVLRYGDVIEFGETGPLSRYRLYDDRHRPSNTVGEMFGDAASYLRTSRRPWPRKLGYAVVELLRRLARETSVVFRALVLLSIAVLAWALYQQGRMDDAIRAELESGNLQIDAVASALSQARDEAIRPSDLSALQQDLALRLQTNAERLMALEARTGAGRRVVAQAAASVVFLQGAYSLRDRESGNMLRHVLGPDGVPVHLPNGQPFLSLTGTGPVAEVQFNGTGFVLADRGVLITNRHVAQPWGKGPGARLGTAEMEPVMTRFIGYFPGQPAPVTLSTLAVSDQVDLAVLAMGQRPGAVPGLTLAVEGPEPGEEVIVMGYPTGLMSLLAQSGTAFVQDLQAAGETGFWKVAERLAAAGLIAPLASRGIVGQATEATVVYDAETTHGGSGGPVLTLDGAVVAVNTAIMPEFGGSNLGVPARHIVALLASLDSGSSN</sequence>
<dbReference type="PANTHER" id="PTHR43019">
    <property type="entry name" value="SERINE ENDOPROTEASE DEGS"/>
    <property type="match status" value="1"/>
</dbReference>
<keyword evidence="1" id="KW-0812">Transmembrane</keyword>
<proteinExistence type="predicted"/>
<dbReference type="EMBL" id="FPAW01000020">
    <property type="protein sequence ID" value="SFU03324.1"/>
    <property type="molecule type" value="Genomic_DNA"/>
</dbReference>
<feature type="transmembrane region" description="Helical" evidence="1">
    <location>
        <begin position="158"/>
        <end position="176"/>
    </location>
</feature>
<dbReference type="GO" id="GO:0006508">
    <property type="term" value="P:proteolysis"/>
    <property type="evidence" value="ECO:0007669"/>
    <property type="project" value="InterPro"/>
</dbReference>